<dbReference type="Proteomes" id="UP000093795">
    <property type="component" value="Unassembled WGS sequence"/>
</dbReference>
<gene>
    <name evidence="2" type="ORF">A9X01_07520</name>
</gene>
<dbReference type="STRING" id="1790.A5645_06210"/>
<keyword evidence="1" id="KW-0732">Signal</keyword>
<dbReference type="OrthoDB" id="4632325at2"/>
<sequence length="110" mass="11225">MLAVALTSVGITAAGLGLGTGTALAAPSVPHQWCPGDSMYPPAGPGAVYVWDMNVCHTWQYVRMGMGNVASRNLDGSIDNGASNVFDGPNPPPGSAFECGTGLFGEPIRC</sequence>
<name>A0A1A3BCS5_MYCAS</name>
<feature type="signal peptide" evidence="1">
    <location>
        <begin position="1"/>
        <end position="25"/>
    </location>
</feature>
<dbReference type="EMBL" id="LZKQ01000331">
    <property type="protein sequence ID" value="OBI72774.1"/>
    <property type="molecule type" value="Genomic_DNA"/>
</dbReference>
<proteinExistence type="predicted"/>
<organism evidence="2 3">
    <name type="scientific">Mycobacterium asiaticum</name>
    <dbReference type="NCBI Taxonomy" id="1790"/>
    <lineage>
        <taxon>Bacteria</taxon>
        <taxon>Bacillati</taxon>
        <taxon>Actinomycetota</taxon>
        <taxon>Actinomycetes</taxon>
        <taxon>Mycobacteriales</taxon>
        <taxon>Mycobacteriaceae</taxon>
        <taxon>Mycobacterium</taxon>
    </lineage>
</organism>
<protein>
    <recommendedName>
        <fullName evidence="4">Secreted protein</fullName>
    </recommendedName>
</protein>
<comment type="caution">
    <text evidence="2">The sequence shown here is derived from an EMBL/GenBank/DDBJ whole genome shotgun (WGS) entry which is preliminary data.</text>
</comment>
<feature type="chain" id="PRO_5008320023" description="Secreted protein" evidence="1">
    <location>
        <begin position="26"/>
        <end position="110"/>
    </location>
</feature>
<evidence type="ECO:0008006" key="4">
    <source>
        <dbReference type="Google" id="ProtNLM"/>
    </source>
</evidence>
<reference evidence="2 3" key="1">
    <citation type="submission" date="2016-06" db="EMBL/GenBank/DDBJ databases">
        <authorList>
            <person name="Kjaerup R.B."/>
            <person name="Dalgaard T.S."/>
            <person name="Juul-Madsen H.R."/>
        </authorList>
    </citation>
    <scope>NUCLEOTIDE SEQUENCE [LARGE SCALE GENOMIC DNA]</scope>
    <source>
        <strain evidence="2 3">1081914.2</strain>
    </source>
</reference>
<evidence type="ECO:0000313" key="3">
    <source>
        <dbReference type="Proteomes" id="UP000093795"/>
    </source>
</evidence>
<accession>A0A1A3BCS5</accession>
<evidence type="ECO:0000256" key="1">
    <source>
        <dbReference type="SAM" id="SignalP"/>
    </source>
</evidence>
<evidence type="ECO:0000313" key="2">
    <source>
        <dbReference type="EMBL" id="OBI72774.1"/>
    </source>
</evidence>
<dbReference type="AlphaFoldDB" id="A0A1A3BCS5"/>